<feature type="region of interest" description="Disordered" evidence="1">
    <location>
        <begin position="485"/>
        <end position="516"/>
    </location>
</feature>
<feature type="region of interest" description="Disordered" evidence="1">
    <location>
        <begin position="444"/>
        <end position="473"/>
    </location>
</feature>
<dbReference type="AlphaFoldDB" id="A0A7J5XLA8"/>
<feature type="region of interest" description="Disordered" evidence="1">
    <location>
        <begin position="109"/>
        <end position="156"/>
    </location>
</feature>
<feature type="region of interest" description="Disordered" evidence="1">
    <location>
        <begin position="592"/>
        <end position="621"/>
    </location>
</feature>
<gene>
    <name evidence="3" type="ORF">F7725_009632</name>
</gene>
<reference evidence="3 4" key="1">
    <citation type="submission" date="2020-03" db="EMBL/GenBank/DDBJ databases">
        <title>Dissostichus mawsoni Genome sequencing and assembly.</title>
        <authorList>
            <person name="Park H."/>
        </authorList>
    </citation>
    <scope>NUCLEOTIDE SEQUENCE [LARGE SCALE GENOMIC DNA]</scope>
    <source>
        <strain evidence="3">DM0001</strain>
        <tissue evidence="3">Muscle</tissue>
    </source>
</reference>
<evidence type="ECO:0000259" key="2">
    <source>
        <dbReference type="Pfam" id="PF13843"/>
    </source>
</evidence>
<dbReference type="OrthoDB" id="9986773at2759"/>
<name>A0A7J5XLA8_DISMA</name>
<feature type="compositionally biased region" description="Basic and acidic residues" evidence="1">
    <location>
        <begin position="123"/>
        <end position="156"/>
    </location>
</feature>
<dbReference type="PANTHER" id="PTHR46599:SF6">
    <property type="entry name" value="DUAL SPECIFICITY PHOSPHATASE 26"/>
    <property type="match status" value="1"/>
</dbReference>
<proteinExistence type="predicted"/>
<sequence>MLEEILDCTIAEARRDNGDRATWDVSIMELKAFIALLYVRGAYCGKNIEVESFWSEQWGNAFFNATLSRNRFRDIMRYLRFDKKETRRRARNNMRWTYFNKEFSTQFELQPNGRREDEEDDEAGRRGEVGSRKTETMRGEKGHEDRGDEDRGEEDRAERRLLEELTRSPQNDEMVQNFFYHLMDIAVENSFLLYKELYKRRGDPARAKPLTQKSFREQLAKEMVEFSGVPAAAPPRPPTPPPSLTCVPVYYGEDATMVRRYCRKCSDAGNRRVPLRSISAENESLICTRASIDRPRVTNEQYNPEAVEEERLPLDLSSLKTSITDRSSTEVTNEQYNPEAVEEERLPLELTSLKTSTTDRSSTELFTVRGYSLVDYPDTDEEDEDFIQNCDEGNPKLRITEDVLMVRVLDFSSDEGSECPSTSKSERAPLRQRRACCRPIQTDLAGSDVSTADSEEEYVPNPREGESTDSEGSIEIPIIKKSNGVIQDTEESEGEASMSSLPGKFLTKHQKSAKKSDMKNRDSFISCWLFRVIKHERNNVLLPLTKAVAPELESVPRRKRLTAHSPVIFFASCMAESTCFVMFSNNKARHDELQAQNHKDRVTLERREKRRREKGGEEEMD</sequence>
<feature type="compositionally biased region" description="Basic and acidic residues" evidence="1">
    <location>
        <begin position="592"/>
        <end position="607"/>
    </location>
</feature>
<dbReference type="InterPro" id="IPR029526">
    <property type="entry name" value="PGBD"/>
</dbReference>
<protein>
    <recommendedName>
        <fullName evidence="2">PiggyBac transposable element-derived protein domain-containing protein</fullName>
    </recommendedName>
</protein>
<dbReference type="Proteomes" id="UP000518266">
    <property type="component" value="Unassembled WGS sequence"/>
</dbReference>
<organism evidence="3 4">
    <name type="scientific">Dissostichus mawsoni</name>
    <name type="common">Antarctic cod</name>
    <dbReference type="NCBI Taxonomy" id="36200"/>
    <lineage>
        <taxon>Eukaryota</taxon>
        <taxon>Metazoa</taxon>
        <taxon>Chordata</taxon>
        <taxon>Craniata</taxon>
        <taxon>Vertebrata</taxon>
        <taxon>Euteleostomi</taxon>
        <taxon>Actinopterygii</taxon>
        <taxon>Neopterygii</taxon>
        <taxon>Teleostei</taxon>
        <taxon>Neoteleostei</taxon>
        <taxon>Acanthomorphata</taxon>
        <taxon>Eupercaria</taxon>
        <taxon>Perciformes</taxon>
        <taxon>Notothenioidei</taxon>
        <taxon>Nototheniidae</taxon>
        <taxon>Dissostichus</taxon>
    </lineage>
</organism>
<dbReference type="PANTHER" id="PTHR46599">
    <property type="entry name" value="PIGGYBAC TRANSPOSABLE ELEMENT-DERIVED PROTEIN 4"/>
    <property type="match status" value="1"/>
</dbReference>
<accession>A0A7J5XLA8</accession>
<keyword evidence="4" id="KW-1185">Reference proteome</keyword>
<comment type="caution">
    <text evidence="3">The sequence shown here is derived from an EMBL/GenBank/DDBJ whole genome shotgun (WGS) entry which is preliminary data.</text>
</comment>
<evidence type="ECO:0000313" key="3">
    <source>
        <dbReference type="EMBL" id="KAF3837864.1"/>
    </source>
</evidence>
<evidence type="ECO:0000256" key="1">
    <source>
        <dbReference type="SAM" id="MobiDB-lite"/>
    </source>
</evidence>
<dbReference type="EMBL" id="JAAKFY010000022">
    <property type="protein sequence ID" value="KAF3837864.1"/>
    <property type="molecule type" value="Genomic_DNA"/>
</dbReference>
<evidence type="ECO:0000313" key="4">
    <source>
        <dbReference type="Proteomes" id="UP000518266"/>
    </source>
</evidence>
<dbReference type="Pfam" id="PF13843">
    <property type="entry name" value="DDE_Tnp_1_7"/>
    <property type="match status" value="1"/>
</dbReference>
<feature type="domain" description="PiggyBac transposable element-derived protein" evidence="2">
    <location>
        <begin position="2"/>
        <end position="89"/>
    </location>
</feature>